<dbReference type="Proteomes" id="UP000278149">
    <property type="component" value="Unassembled WGS sequence"/>
</dbReference>
<dbReference type="EMBL" id="RCOR01000025">
    <property type="protein sequence ID" value="RSN68746.1"/>
    <property type="molecule type" value="Genomic_DNA"/>
</dbReference>
<comment type="caution">
    <text evidence="1">The sequence shown here is derived from an EMBL/GenBank/DDBJ whole genome shotgun (WGS) entry which is preliminary data.</text>
</comment>
<organism evidence="1 2">
    <name type="scientific">Candidatus Korarchaeum cryptofilum</name>
    <dbReference type="NCBI Taxonomy" id="498846"/>
    <lineage>
        <taxon>Archaea</taxon>
        <taxon>Thermoproteota</taxon>
        <taxon>Candidatus Korarchaeia</taxon>
        <taxon>Candidatus Korarchaeales</taxon>
        <taxon>Candidatus Korarchaeaceae</taxon>
        <taxon>Candidatus Korarchaeum</taxon>
    </lineage>
</organism>
<name>A0A429G4M6_9CREN</name>
<gene>
    <name evidence="1" type="ORF">D9Q81_05355</name>
</gene>
<accession>A0A429G4M6</accession>
<sequence>MVILSSLLPEAQREGDRERLDPLILGSIALLGLNQDELVACDRRLKRAGVFEVPRGSILAILAPTRGGLARLVSIGRVMATATTLSDAYSSYSPLSYDEVRGIDEEVKGIIGRRGITPIERVKDGYLIVAENVLREGIYYSGMGEFPDSGYLLSERWLELAGLKGGISGLWGRIWGRLFVLEPGEAIILMLGLLASSPTIEELITEGDLESISGVSQHEFFMRLIEGELRRIRYMGWHLMRR</sequence>
<dbReference type="RefSeq" id="WP_125741810.1">
    <property type="nucleotide sequence ID" value="NZ_RCOR01000025.1"/>
</dbReference>
<dbReference type="AlphaFoldDB" id="A0A429G4M6"/>
<evidence type="ECO:0000313" key="1">
    <source>
        <dbReference type="EMBL" id="RSN68746.1"/>
    </source>
</evidence>
<proteinExistence type="predicted"/>
<evidence type="ECO:0000313" key="2">
    <source>
        <dbReference type="Proteomes" id="UP000278149"/>
    </source>
</evidence>
<protein>
    <submittedName>
        <fullName evidence="1">Uncharacterized protein</fullName>
    </submittedName>
</protein>
<reference evidence="1 2" key="1">
    <citation type="submission" date="2018-10" db="EMBL/GenBank/DDBJ databases">
        <title>Co-occurring genomic capacity for anaerobic methane metabolism and dissimilatory sulfite reduction discovered in the Korarchaeota.</title>
        <authorList>
            <person name="Mckay L.J."/>
            <person name="Dlakic M."/>
            <person name="Fields M.W."/>
            <person name="Delmont T.O."/>
            <person name="Eren A.M."/>
            <person name="Jay Z.J."/>
            <person name="Klingelsmith K.B."/>
            <person name="Rusch D.B."/>
            <person name="Inskeep W.P."/>
        </authorList>
    </citation>
    <scope>NUCLEOTIDE SEQUENCE [LARGE SCALE GENOMIC DNA]</scope>
    <source>
        <strain evidence="1 2">WS</strain>
    </source>
</reference>